<name>A0AAE9XSV3_9PROT</name>
<comment type="similarity">
    <text evidence="1">Belongs to the myoviridae tail sheath protein family.</text>
</comment>
<dbReference type="KEGG" id="gso:PH603_12965"/>
<evidence type="ECO:0000313" key="4">
    <source>
        <dbReference type="Proteomes" id="UP001217500"/>
    </source>
</evidence>
<dbReference type="RefSeq" id="WP_289502962.1">
    <property type="nucleotide sequence ID" value="NZ_CP116805.1"/>
</dbReference>
<dbReference type="PANTHER" id="PTHR35861:SF1">
    <property type="entry name" value="PHAGE TAIL SHEATH PROTEIN"/>
    <property type="match status" value="1"/>
</dbReference>
<dbReference type="InterPro" id="IPR020287">
    <property type="entry name" value="Tail_sheath_C"/>
</dbReference>
<dbReference type="Pfam" id="PF17482">
    <property type="entry name" value="Phage_sheath_1C"/>
    <property type="match status" value="1"/>
</dbReference>
<evidence type="ECO:0000256" key="1">
    <source>
        <dbReference type="ARBA" id="ARBA00008005"/>
    </source>
</evidence>
<protein>
    <submittedName>
        <fullName evidence="3">Phage tail sheath C-terminal domain-containing protein</fullName>
    </submittedName>
</protein>
<gene>
    <name evidence="3" type="ORF">PH603_12965</name>
</gene>
<organism evidence="3 4">
    <name type="scientific">Gimibacter soli</name>
    <dbReference type="NCBI Taxonomy" id="3024400"/>
    <lineage>
        <taxon>Bacteria</taxon>
        <taxon>Pseudomonadati</taxon>
        <taxon>Pseudomonadota</taxon>
        <taxon>Alphaproteobacteria</taxon>
        <taxon>Kordiimonadales</taxon>
        <taxon>Temperatibacteraceae</taxon>
        <taxon>Gimibacter</taxon>
    </lineage>
</organism>
<dbReference type="Gene3D" id="3.40.50.11780">
    <property type="match status" value="2"/>
</dbReference>
<dbReference type="PANTHER" id="PTHR35861">
    <property type="match status" value="1"/>
</dbReference>
<sequence length="712" mass="78524">MPAYRTPDIYIEEIPLFPPSIAEVETAIPIFIGHTRFAEYQGASLLKKPIKIRSLMEYHERFGRQPPACIGDIAINAQNKLESVRQVVSYNLYDSVSMFFMNGGGACYILSIGDFTLPSINASGAITKDKYIEGLQLAAKVDEVTLILMPDAVNLPDQSLYTVQQQALAQCNTLMDRFAIFDLYEYEDAGGTSGWEKGVQEFRDKVGINYLKYGAAYTPYLVADMDRPLGFAHFQSRITKNKVPVQLEDLTDDASIVDLIRDTSEANDTATRMSTVTYGNLAPTSPLVNVMPNLVSSQQTSDLEAFVAGYKIPDPPAGVTPDPNAPKPARPKTLQELYNQISAALRSVKKDADQKPILGSLQDLTFKVLTDVVMAKWLMSDANADAVRQHVNDHLASFIEDLVASGSSDYPQIFADILGRIDTLYKAAGLTKPAADDDAAKLGNLGRAIYALSKSAKPTGVTASTADQKAQTDTLFRAALRLISSVQTGAYRHLNNLEQSLRKLFPLYNNIVERAERVVRTMPPSGAIAGLYAAVDRDRGVWKAPANVSLASVSALTHQIDSFGQESLNIDVTGGKSVNAIRPFVGKGFLVWGARTLMGNDNEWRYISVRRFFNMVEESVKKSTYWAVFEPNDSNLWMKVKSSIEAYLHEKRMQGALAGVTDKDAFVVNVGLNSTMTAQDILEGRLIIEIKMAVVRPAEFIIMRFMHKMQES</sequence>
<dbReference type="InterPro" id="IPR052042">
    <property type="entry name" value="Tail_sheath_structural"/>
</dbReference>
<proteinExistence type="inferred from homology"/>
<dbReference type="Proteomes" id="UP001217500">
    <property type="component" value="Chromosome"/>
</dbReference>
<feature type="domain" description="Tail sheath protein C-terminal" evidence="2">
    <location>
        <begin position="601"/>
        <end position="705"/>
    </location>
</feature>
<evidence type="ECO:0000313" key="3">
    <source>
        <dbReference type="EMBL" id="WCL53450.1"/>
    </source>
</evidence>
<accession>A0AAE9XSV3</accession>
<dbReference type="AlphaFoldDB" id="A0AAE9XSV3"/>
<keyword evidence="4" id="KW-1185">Reference proteome</keyword>
<reference evidence="3" key="1">
    <citation type="submission" date="2023-01" db="EMBL/GenBank/DDBJ databases">
        <title>The genome sequence of Kordiimonadaceae bacterium 6D33.</title>
        <authorList>
            <person name="Liu Y."/>
        </authorList>
    </citation>
    <scope>NUCLEOTIDE SEQUENCE</scope>
    <source>
        <strain evidence="3">6D33</strain>
    </source>
</reference>
<dbReference type="EMBL" id="CP116805">
    <property type="protein sequence ID" value="WCL53450.1"/>
    <property type="molecule type" value="Genomic_DNA"/>
</dbReference>
<evidence type="ECO:0000259" key="2">
    <source>
        <dbReference type="Pfam" id="PF17482"/>
    </source>
</evidence>